<comment type="similarity">
    <text evidence="1 4">Belongs to the spermidine/spermine synthase family.</text>
</comment>
<dbReference type="GO" id="GO:0005829">
    <property type="term" value="C:cytosol"/>
    <property type="evidence" value="ECO:0007669"/>
    <property type="project" value="TreeGrafter"/>
</dbReference>
<dbReference type="GeneID" id="2912212"/>
<dbReference type="RefSeq" id="XP_503556.1">
    <property type="nucleotide sequence ID" value="XM_503556.1"/>
</dbReference>
<keyword evidence="3" id="KW-0620">Polyamine biosynthesis</keyword>
<dbReference type="VEuPathDB" id="FungiDB:YALI1_E05701g"/>
<evidence type="ECO:0000256" key="1">
    <source>
        <dbReference type="ARBA" id="ARBA00007867"/>
    </source>
</evidence>
<dbReference type="PROSITE" id="PS01330">
    <property type="entry name" value="PABS_1"/>
    <property type="match status" value="1"/>
</dbReference>
<accession>A0A1H6Q510</accession>
<dbReference type="KEGG" id="yli:2912212"/>
<dbReference type="InterPro" id="IPR035246">
    <property type="entry name" value="Spermidine_synt_N"/>
</dbReference>
<dbReference type="EMBL" id="KZ859013">
    <property type="protein sequence ID" value="RDW25093.1"/>
    <property type="molecule type" value="Genomic_DNA"/>
</dbReference>
<protein>
    <submittedName>
        <fullName evidence="7">Spermine/spermidine synthase-domain-containing protein</fullName>
    </submittedName>
</protein>
<dbReference type="GO" id="GO:0008295">
    <property type="term" value="P:spermidine biosynthetic process"/>
    <property type="evidence" value="ECO:0007669"/>
    <property type="project" value="TreeGrafter"/>
</dbReference>
<feature type="active site" description="Proton acceptor" evidence="3">
    <location>
        <position position="171"/>
    </location>
</feature>
<dbReference type="EMBL" id="CP017557">
    <property type="protein sequence ID" value="AOW04960.1"/>
    <property type="molecule type" value="Genomic_DNA"/>
</dbReference>
<dbReference type="HAMAP" id="MF_00198">
    <property type="entry name" value="Spermidine_synth"/>
    <property type="match status" value="1"/>
</dbReference>
<feature type="domain" description="PABS" evidence="5">
    <location>
        <begin position="13"/>
        <end position="252"/>
    </location>
</feature>
<dbReference type="Proteomes" id="UP000256601">
    <property type="component" value="Unassembled WGS sequence"/>
</dbReference>
<evidence type="ECO:0000256" key="2">
    <source>
        <dbReference type="ARBA" id="ARBA00022679"/>
    </source>
</evidence>
<dbReference type="FunFam" id="2.30.140.10:FF:000001">
    <property type="entry name" value="SPE3p Spermidine synthase"/>
    <property type="match status" value="1"/>
</dbReference>
<dbReference type="InterPro" id="IPR037163">
    <property type="entry name" value="Spermidine_synt_N_sf"/>
</dbReference>
<dbReference type="SUPFAM" id="SSF53335">
    <property type="entry name" value="S-adenosyl-L-methionine-dependent methyltransferases"/>
    <property type="match status" value="1"/>
</dbReference>
<dbReference type="Gene3D" id="2.30.140.10">
    <property type="entry name" value="Spermidine synthase, tetramerisation domain"/>
    <property type="match status" value="1"/>
</dbReference>
<dbReference type="NCBIfam" id="NF002010">
    <property type="entry name" value="PRK00811.1"/>
    <property type="match status" value="1"/>
</dbReference>
<dbReference type="PANTHER" id="PTHR11558:SF11">
    <property type="entry name" value="SPERMIDINE SYNTHASE"/>
    <property type="match status" value="1"/>
</dbReference>
<dbReference type="Gene3D" id="3.40.50.150">
    <property type="entry name" value="Vaccinia Virus protein VP39"/>
    <property type="match status" value="1"/>
</dbReference>
<reference evidence="7 9" key="2">
    <citation type="submission" date="2018-07" db="EMBL/GenBank/DDBJ databases">
        <title>Draft Genome Assemblies for Five Robust Yarrowia lipolytica Strains Exhibiting High Lipid Production and Pentose Sugar Utilization and Sugar Alcohol Secretion from Undetoxified Lignocellulosic Biomass Hydrolysates.</title>
        <authorList>
            <consortium name="DOE Joint Genome Institute"/>
            <person name="Walker C."/>
            <person name="Ryu S."/>
            <person name="Na H."/>
            <person name="Zane M."/>
            <person name="LaButti K."/>
            <person name="Lipzen A."/>
            <person name="Haridas S."/>
            <person name="Barry K."/>
            <person name="Grigoriev I.V."/>
            <person name="Quarterman J."/>
            <person name="Slininger P."/>
            <person name="Dien B."/>
            <person name="Trinh C.T."/>
        </authorList>
    </citation>
    <scope>NUCLEOTIDE SEQUENCE [LARGE SCALE GENOMIC DNA]</scope>
    <source>
        <strain evidence="7 9">YB392</strain>
    </source>
</reference>
<dbReference type="Pfam" id="PF17284">
    <property type="entry name" value="Spermine_synt_N"/>
    <property type="match status" value="1"/>
</dbReference>
<dbReference type="InterPro" id="IPR029063">
    <property type="entry name" value="SAM-dependent_MTases_sf"/>
</dbReference>
<name>A0A1H6Q510_YARLL</name>
<dbReference type="InterPro" id="IPR030374">
    <property type="entry name" value="PABS"/>
</dbReference>
<dbReference type="Pfam" id="PF01564">
    <property type="entry name" value="Spermine_synth"/>
    <property type="match status" value="1"/>
</dbReference>
<evidence type="ECO:0000313" key="9">
    <source>
        <dbReference type="Proteomes" id="UP000256601"/>
    </source>
</evidence>
<dbReference type="PANTHER" id="PTHR11558">
    <property type="entry name" value="SPERMIDINE/SPERMINE SYNTHASE"/>
    <property type="match status" value="1"/>
</dbReference>
<evidence type="ECO:0000256" key="3">
    <source>
        <dbReference type="PROSITE-ProRule" id="PRU00354"/>
    </source>
</evidence>
<keyword evidence="2 3" id="KW-0808">Transferase</keyword>
<evidence type="ECO:0000256" key="4">
    <source>
        <dbReference type="RuleBase" id="RU003836"/>
    </source>
</evidence>
<dbReference type="FunFam" id="3.40.50.150:FF:000013">
    <property type="entry name" value="Spermidine synthase"/>
    <property type="match status" value="1"/>
</dbReference>
<dbReference type="eggNOG" id="KOG1562">
    <property type="taxonomic scope" value="Eukaryota"/>
</dbReference>
<proteinExistence type="inferred from homology"/>
<dbReference type="VEuPathDB" id="FungiDB:YALI0_E04763g"/>
<dbReference type="OrthoDB" id="38125at2759"/>
<dbReference type="NCBIfam" id="TIGR00417">
    <property type="entry name" value="speE"/>
    <property type="match status" value="1"/>
</dbReference>
<dbReference type="PIRSF" id="PIRSF000502">
    <property type="entry name" value="Spermidine_synth"/>
    <property type="match status" value="1"/>
</dbReference>
<organism evidence="6 8">
    <name type="scientific">Yarrowia lipolytica</name>
    <name type="common">Candida lipolytica</name>
    <dbReference type="NCBI Taxonomy" id="4952"/>
    <lineage>
        <taxon>Eukaryota</taxon>
        <taxon>Fungi</taxon>
        <taxon>Dikarya</taxon>
        <taxon>Ascomycota</taxon>
        <taxon>Saccharomycotina</taxon>
        <taxon>Dipodascomycetes</taxon>
        <taxon>Dipodascales</taxon>
        <taxon>Dipodascales incertae sedis</taxon>
        <taxon>Yarrowia</taxon>
    </lineage>
</organism>
<evidence type="ECO:0000313" key="8">
    <source>
        <dbReference type="Proteomes" id="UP000182444"/>
    </source>
</evidence>
<sequence length="300" mass="34110">MTVKQLEHASIKNSWFTEVSDSFPGQGLMLKVEEILHVSQSEFQDVLVFRSTEYGNVLVLDGVVQVSERDEFAYQEMICHVAMMSHECPKRVLVIGGGDGGVLREIVKHESVEAAHLCEIDESVIELSKKYLPNMAVGFDNTKVTVHIRDGFEFIREVARSDEKYDVIITDSSDPDGPAEKFFQREYFQLLHTALNDDGIVITQSSENVWLNFKFVKQLRDICKGVFASVEYCAALLPTYTSGQLGLMVCSKKPTNLKIPKRQWTQEEESSLVRYYNKEIHEASFVLPNWAKHFLEGTSL</sequence>
<reference evidence="6 8" key="1">
    <citation type="journal article" date="2016" name="PLoS ONE">
        <title>Sequence Assembly of Yarrowia lipolytica Strain W29/CLIB89 Shows Transposable Element Diversity.</title>
        <authorList>
            <person name="Magnan C."/>
            <person name="Yu J."/>
            <person name="Chang I."/>
            <person name="Jahn E."/>
            <person name="Kanomata Y."/>
            <person name="Wu J."/>
            <person name="Zeller M."/>
            <person name="Oakes M."/>
            <person name="Baldi P."/>
            <person name="Sandmeyer S."/>
        </authorList>
    </citation>
    <scope>NUCLEOTIDE SEQUENCE [LARGE SCALE GENOMIC DNA]</scope>
    <source>
        <strain evidence="6">CLIB89</strain>
        <strain evidence="8">CLIB89(W29)</strain>
    </source>
</reference>
<dbReference type="GO" id="GO:0015940">
    <property type="term" value="P:pantothenate biosynthetic process"/>
    <property type="evidence" value="ECO:0007669"/>
    <property type="project" value="UniProtKB-ARBA"/>
</dbReference>
<dbReference type="PROSITE" id="PS51006">
    <property type="entry name" value="PABS_2"/>
    <property type="match status" value="1"/>
</dbReference>
<dbReference type="OMA" id="HIYNEMI"/>
<evidence type="ECO:0000313" key="7">
    <source>
        <dbReference type="EMBL" id="RDW25093.1"/>
    </source>
</evidence>
<dbReference type="InterPro" id="IPR030373">
    <property type="entry name" value="PABS_CS"/>
</dbReference>
<dbReference type="Proteomes" id="UP000182444">
    <property type="component" value="Chromosome 1E"/>
</dbReference>
<gene>
    <name evidence="7" type="ORF">B0I71DRAFT_133243</name>
    <name evidence="6" type="ORF">YALI1_E05701g</name>
</gene>
<dbReference type="InterPro" id="IPR001045">
    <property type="entry name" value="Spermi_synthase"/>
</dbReference>
<dbReference type="CDD" id="cd02440">
    <property type="entry name" value="AdoMet_MTases"/>
    <property type="match status" value="1"/>
</dbReference>
<dbReference type="AlphaFoldDB" id="A0A1H6Q510"/>
<evidence type="ECO:0000313" key="6">
    <source>
        <dbReference type="EMBL" id="AOW04960.1"/>
    </source>
</evidence>
<evidence type="ECO:0000259" key="5">
    <source>
        <dbReference type="PROSITE" id="PS51006"/>
    </source>
</evidence>
<dbReference type="GO" id="GO:0004766">
    <property type="term" value="F:spermidine synthase activity"/>
    <property type="evidence" value="ECO:0007669"/>
    <property type="project" value="TreeGrafter"/>
</dbReference>
<dbReference type="InterPro" id="IPR030668">
    <property type="entry name" value="Spermi_synthase_euk"/>
</dbReference>